<protein>
    <submittedName>
        <fullName evidence="2">Uncharacterized protein</fullName>
    </submittedName>
</protein>
<evidence type="ECO:0000256" key="1">
    <source>
        <dbReference type="SAM" id="MobiDB-lite"/>
    </source>
</evidence>
<organism evidence="2 3">
    <name type="scientific">Araneus ventricosus</name>
    <name type="common">Orbweaver spider</name>
    <name type="synonym">Epeira ventricosa</name>
    <dbReference type="NCBI Taxonomy" id="182803"/>
    <lineage>
        <taxon>Eukaryota</taxon>
        <taxon>Metazoa</taxon>
        <taxon>Ecdysozoa</taxon>
        <taxon>Arthropoda</taxon>
        <taxon>Chelicerata</taxon>
        <taxon>Arachnida</taxon>
        <taxon>Araneae</taxon>
        <taxon>Araneomorphae</taxon>
        <taxon>Entelegynae</taxon>
        <taxon>Araneoidea</taxon>
        <taxon>Araneidae</taxon>
        <taxon>Araneus</taxon>
    </lineage>
</organism>
<proteinExistence type="predicted"/>
<comment type="caution">
    <text evidence="2">The sequence shown here is derived from an EMBL/GenBank/DDBJ whole genome shotgun (WGS) entry which is preliminary data.</text>
</comment>
<evidence type="ECO:0000313" key="2">
    <source>
        <dbReference type="EMBL" id="GBN22596.1"/>
    </source>
</evidence>
<sequence>MSIMAQAIASEAIVDETERDNNYFSVASEVDRVWKEYWELSGIDSSYYTKEAREEIEAMLRDQRSDGTEKEAQPAHLDRSFTTTSRNANPSATTHPISGFLAFLGEQSTPNLFPSSPHTGVRQRTIYGPAVQMERCVFGPAGYPTLCSNSDRVFTLTTGFGVERTNLALAYRAFYKQNAYGAP</sequence>
<feature type="compositionally biased region" description="Polar residues" evidence="1">
    <location>
        <begin position="80"/>
        <end position="90"/>
    </location>
</feature>
<dbReference type="Proteomes" id="UP000499080">
    <property type="component" value="Unassembled WGS sequence"/>
</dbReference>
<reference evidence="2 3" key="1">
    <citation type="journal article" date="2019" name="Sci. Rep.">
        <title>Orb-weaving spider Araneus ventricosus genome elucidates the spidroin gene catalogue.</title>
        <authorList>
            <person name="Kono N."/>
            <person name="Nakamura H."/>
            <person name="Ohtoshi R."/>
            <person name="Moran D.A.P."/>
            <person name="Shinohara A."/>
            <person name="Yoshida Y."/>
            <person name="Fujiwara M."/>
            <person name="Mori M."/>
            <person name="Tomita M."/>
            <person name="Arakawa K."/>
        </authorList>
    </citation>
    <scope>NUCLEOTIDE SEQUENCE [LARGE SCALE GENOMIC DNA]</scope>
</reference>
<evidence type="ECO:0000313" key="3">
    <source>
        <dbReference type="Proteomes" id="UP000499080"/>
    </source>
</evidence>
<name>A0A4Y2MA52_ARAVE</name>
<dbReference type="AlphaFoldDB" id="A0A4Y2MA52"/>
<gene>
    <name evidence="2" type="ORF">AVEN_243265_1</name>
</gene>
<feature type="compositionally biased region" description="Basic and acidic residues" evidence="1">
    <location>
        <begin position="63"/>
        <end position="79"/>
    </location>
</feature>
<accession>A0A4Y2MA52</accession>
<dbReference type="EMBL" id="BGPR01006881">
    <property type="protein sequence ID" value="GBN22596.1"/>
    <property type="molecule type" value="Genomic_DNA"/>
</dbReference>
<feature type="region of interest" description="Disordered" evidence="1">
    <location>
        <begin position="63"/>
        <end position="90"/>
    </location>
</feature>
<dbReference type="OrthoDB" id="6435103at2759"/>
<keyword evidence="3" id="KW-1185">Reference proteome</keyword>